<reference evidence="2 3" key="1">
    <citation type="submission" date="2024-09" db="EMBL/GenBank/DDBJ databases">
        <authorList>
            <person name="Sun Q."/>
            <person name="Mori K."/>
        </authorList>
    </citation>
    <scope>NUCLEOTIDE SEQUENCE [LARGE SCALE GENOMIC DNA]</scope>
    <source>
        <strain evidence="2 3">CCM 7650</strain>
    </source>
</reference>
<accession>A0ABV6FQ10</accession>
<organism evidence="2 3">
    <name type="scientific">Fontibacter flavus</name>
    <dbReference type="NCBI Taxonomy" id="654838"/>
    <lineage>
        <taxon>Bacteria</taxon>
        <taxon>Pseudomonadati</taxon>
        <taxon>Bacteroidota</taxon>
        <taxon>Cytophagia</taxon>
        <taxon>Cytophagales</taxon>
        <taxon>Cyclobacteriaceae</taxon>
        <taxon>Fontibacter</taxon>
    </lineage>
</organism>
<dbReference type="SUPFAM" id="SSF52540">
    <property type="entry name" value="P-loop containing nucleoside triphosphate hydrolases"/>
    <property type="match status" value="1"/>
</dbReference>
<evidence type="ECO:0000313" key="3">
    <source>
        <dbReference type="Proteomes" id="UP001589797"/>
    </source>
</evidence>
<dbReference type="Pfam" id="PF13521">
    <property type="entry name" value="AAA_28"/>
    <property type="match status" value="1"/>
</dbReference>
<sequence length="174" mass="20452">MLKKVVVIGPESTGKSTLSSGLAKHFSCPWVPEYAREYIESLDSHYTFEDLLHIAKGQLYLEDEKAKEAAGLLICDTDLHVIKVWSEYKYGMVHEWILEQIKIRKYDLYLLTDIDIPWEEDPQREHPQPEMREYFFNQYVSLIRETRVPFERISGSEEDRLQQAIGVINRLSET</sequence>
<feature type="domain" description="NadR/Ttd14 AAA" evidence="1">
    <location>
        <begin position="4"/>
        <end position="160"/>
    </location>
</feature>
<dbReference type="InterPro" id="IPR052735">
    <property type="entry name" value="NAD_biosynth-regulator"/>
</dbReference>
<dbReference type="EMBL" id="JBHLWI010000008">
    <property type="protein sequence ID" value="MFC0261941.1"/>
    <property type="molecule type" value="Genomic_DNA"/>
</dbReference>
<dbReference type="Proteomes" id="UP001589797">
    <property type="component" value="Unassembled WGS sequence"/>
</dbReference>
<dbReference type="InterPro" id="IPR038727">
    <property type="entry name" value="NadR/Ttd14_AAA_dom"/>
</dbReference>
<name>A0ABV6FQ10_9BACT</name>
<protein>
    <submittedName>
        <fullName evidence="2">AAA family ATPase</fullName>
    </submittedName>
</protein>
<proteinExistence type="predicted"/>
<dbReference type="RefSeq" id="WP_382386383.1">
    <property type="nucleotide sequence ID" value="NZ_JBHLWI010000008.1"/>
</dbReference>
<gene>
    <name evidence="2" type="ORF">ACFFIP_04545</name>
</gene>
<evidence type="ECO:0000313" key="2">
    <source>
        <dbReference type="EMBL" id="MFC0261941.1"/>
    </source>
</evidence>
<keyword evidence="3" id="KW-1185">Reference proteome</keyword>
<dbReference type="InterPro" id="IPR027417">
    <property type="entry name" value="P-loop_NTPase"/>
</dbReference>
<evidence type="ECO:0000259" key="1">
    <source>
        <dbReference type="Pfam" id="PF13521"/>
    </source>
</evidence>
<dbReference type="PANTHER" id="PTHR37512:SF1">
    <property type="entry name" value="NADR_TTD14 AAA DOMAIN-CONTAINING PROTEIN"/>
    <property type="match status" value="1"/>
</dbReference>
<comment type="caution">
    <text evidence="2">The sequence shown here is derived from an EMBL/GenBank/DDBJ whole genome shotgun (WGS) entry which is preliminary data.</text>
</comment>
<dbReference type="Gene3D" id="3.40.50.300">
    <property type="entry name" value="P-loop containing nucleotide triphosphate hydrolases"/>
    <property type="match status" value="1"/>
</dbReference>
<dbReference type="PANTHER" id="PTHR37512">
    <property type="entry name" value="TRIFUNCTIONAL NAD BIOSYNTHESIS/REGULATOR PROTEIN NADR"/>
    <property type="match status" value="1"/>
</dbReference>